<evidence type="ECO:0000313" key="5">
    <source>
        <dbReference type="EMBL" id="ORY34914.1"/>
    </source>
</evidence>
<feature type="compositionally biased region" description="Basic and acidic residues" evidence="3">
    <location>
        <begin position="371"/>
        <end position="382"/>
    </location>
</feature>
<dbReference type="Gene3D" id="1.10.10.1420">
    <property type="entry name" value="DNA replication factor Cdt1, C-terminal WH domain"/>
    <property type="match status" value="1"/>
</dbReference>
<feature type="compositionally biased region" description="Basic and acidic residues" evidence="3">
    <location>
        <begin position="166"/>
        <end position="176"/>
    </location>
</feature>
<dbReference type="InParanoid" id="A0A1Y2BJG5"/>
<dbReference type="OrthoDB" id="3366139at2759"/>
<feature type="region of interest" description="Disordered" evidence="3">
    <location>
        <begin position="285"/>
        <end position="305"/>
    </location>
</feature>
<comment type="similarity">
    <text evidence="1">Belongs to the Cdt1 family.</text>
</comment>
<evidence type="ECO:0000256" key="2">
    <source>
        <dbReference type="ARBA" id="ARBA00023306"/>
    </source>
</evidence>
<evidence type="ECO:0000256" key="1">
    <source>
        <dbReference type="ARBA" id="ARBA00008356"/>
    </source>
</evidence>
<feature type="compositionally biased region" description="Polar residues" evidence="3">
    <location>
        <begin position="14"/>
        <end position="25"/>
    </location>
</feature>
<feature type="compositionally biased region" description="Basic and acidic residues" evidence="3">
    <location>
        <begin position="51"/>
        <end position="60"/>
    </location>
</feature>
<proteinExistence type="inferred from homology"/>
<dbReference type="Proteomes" id="UP000193986">
    <property type="component" value="Unassembled WGS sequence"/>
</dbReference>
<dbReference type="InterPro" id="IPR032054">
    <property type="entry name" value="Cdt1_C"/>
</dbReference>
<gene>
    <name evidence="5" type="ORF">BCR39DRAFT_515585</name>
</gene>
<evidence type="ECO:0000256" key="3">
    <source>
        <dbReference type="SAM" id="MobiDB-lite"/>
    </source>
</evidence>
<name>A0A1Y2BJG5_9TREE</name>
<feature type="compositionally biased region" description="Low complexity" evidence="3">
    <location>
        <begin position="530"/>
        <end position="540"/>
    </location>
</feature>
<evidence type="ECO:0000313" key="6">
    <source>
        <dbReference type="Proteomes" id="UP000193986"/>
    </source>
</evidence>
<dbReference type="InterPro" id="IPR038090">
    <property type="entry name" value="Cdt1_C_WH_dom_sf"/>
</dbReference>
<feature type="compositionally biased region" description="Polar residues" evidence="3">
    <location>
        <begin position="295"/>
        <end position="304"/>
    </location>
</feature>
<keyword evidence="2" id="KW-0131">Cell cycle</keyword>
<feature type="region of interest" description="Disordered" evidence="3">
    <location>
        <begin position="521"/>
        <end position="597"/>
    </location>
</feature>
<dbReference type="STRING" id="71784.A0A1Y2BJG5"/>
<feature type="region of interest" description="Disordered" evidence="3">
    <location>
        <begin position="166"/>
        <end position="194"/>
    </location>
</feature>
<organism evidence="5 6">
    <name type="scientific">Naematelia encephala</name>
    <dbReference type="NCBI Taxonomy" id="71784"/>
    <lineage>
        <taxon>Eukaryota</taxon>
        <taxon>Fungi</taxon>
        <taxon>Dikarya</taxon>
        <taxon>Basidiomycota</taxon>
        <taxon>Agaricomycotina</taxon>
        <taxon>Tremellomycetes</taxon>
        <taxon>Tremellales</taxon>
        <taxon>Naemateliaceae</taxon>
        <taxon>Naematelia</taxon>
    </lineage>
</organism>
<dbReference type="AlphaFoldDB" id="A0A1Y2BJG5"/>
<dbReference type="Pfam" id="PF16679">
    <property type="entry name" value="CDT1_C"/>
    <property type="match status" value="1"/>
</dbReference>
<feature type="region of interest" description="Disordered" evidence="3">
    <location>
        <begin position="1"/>
        <end position="78"/>
    </location>
</feature>
<feature type="region of interest" description="Disordered" evidence="3">
    <location>
        <begin position="332"/>
        <end position="382"/>
    </location>
</feature>
<accession>A0A1Y2BJG5</accession>
<evidence type="ECO:0000259" key="4">
    <source>
        <dbReference type="Pfam" id="PF16679"/>
    </source>
</evidence>
<sequence>MSSSSVTPRKRKVSNGNNSSPSTKANGRGLPTPNPPLLPFPTPPRSRHRSDKISQPEFKNDILTPPSTPSSKVVSTATTPLPPHLHTLLTLHHALNLALSLHIATHPPVLPPHSPSATSIPLPALTNLLAIKDTVERGSGRRFGPAELARLAWIWQWDGTSLPDEKLVSERSKRVDDDDDNPFLVKPPSDRPSTSQIQVGGLSYLITPTRTLDNGRRVYTYGIGLELDLKPGETRQVLFGGNEGGLGNKGQAGGTGAIARWNATGDVREAVFRRKLDKWVELNGGYEAPKHSDLPTPTSSSNVRSSIPPIPLLPLPHLPASTLLPAANLFSTPSSSLSSSPGLTSSPKKKSPQNTAGPSSGLADPFVLDDPADKGKIVRTGSVEERRQAMMDRLKARKAPTATLGSSVGGIGRLRMSAMEKQEELKRRSTLSRLEGVAEGVWMMFSGSTLGPSSLPTPPRGRRKAIPMTEVADVIVKSSKTPISIAEAQTSLTLLTELCPFFLTVKTIAKQEWLEMPSALATSACPPSPSSSLVLGPSSGSGSGVRDVPISSSPRNVDGANGLINRLPEPPSSPTPLSTPKLAGPASPGRVRRVGGLREVRERIRRELGE</sequence>
<dbReference type="EMBL" id="MCFC01000002">
    <property type="protein sequence ID" value="ORY34914.1"/>
    <property type="molecule type" value="Genomic_DNA"/>
</dbReference>
<feature type="domain" description="DNA replication factor Cdt1 C-terminal" evidence="4">
    <location>
        <begin position="417"/>
        <end position="508"/>
    </location>
</feature>
<feature type="compositionally biased region" description="Pro residues" evidence="3">
    <location>
        <begin position="32"/>
        <end position="44"/>
    </location>
</feature>
<protein>
    <recommendedName>
        <fullName evidence="4">DNA replication factor Cdt1 C-terminal domain-containing protein</fullName>
    </recommendedName>
</protein>
<keyword evidence="6" id="KW-1185">Reference proteome</keyword>
<comment type="caution">
    <text evidence="5">The sequence shown here is derived from an EMBL/GenBank/DDBJ whole genome shotgun (WGS) entry which is preliminary data.</text>
</comment>
<feature type="compositionally biased region" description="Low complexity" evidence="3">
    <location>
        <begin position="69"/>
        <end position="78"/>
    </location>
</feature>
<feature type="compositionally biased region" description="Low complexity" evidence="3">
    <location>
        <begin position="332"/>
        <end position="346"/>
    </location>
</feature>
<reference evidence="5 6" key="1">
    <citation type="submission" date="2016-07" db="EMBL/GenBank/DDBJ databases">
        <title>Pervasive Adenine N6-methylation of Active Genes in Fungi.</title>
        <authorList>
            <consortium name="DOE Joint Genome Institute"/>
            <person name="Mondo S.J."/>
            <person name="Dannebaum R.O."/>
            <person name="Kuo R.C."/>
            <person name="Labutti K."/>
            <person name="Haridas S."/>
            <person name="Kuo A."/>
            <person name="Salamov A."/>
            <person name="Ahrendt S.R."/>
            <person name="Lipzen A."/>
            <person name="Sullivan W."/>
            <person name="Andreopoulos W.B."/>
            <person name="Clum A."/>
            <person name="Lindquist E."/>
            <person name="Daum C."/>
            <person name="Ramamoorthy G.K."/>
            <person name="Gryganskyi A."/>
            <person name="Culley D."/>
            <person name="Magnuson J.K."/>
            <person name="James T.Y."/>
            <person name="O'Malley M.A."/>
            <person name="Stajich J.E."/>
            <person name="Spatafora J.W."/>
            <person name="Visel A."/>
            <person name="Grigoriev I.V."/>
        </authorList>
    </citation>
    <scope>NUCLEOTIDE SEQUENCE [LARGE SCALE GENOMIC DNA]</scope>
    <source>
        <strain evidence="5 6">68-887.2</strain>
    </source>
</reference>